<comment type="caution">
    <text evidence="11">The sequence shown here is derived from an EMBL/GenBank/DDBJ whole genome shotgun (WGS) entry which is preliminary data.</text>
</comment>
<reference evidence="11" key="1">
    <citation type="submission" date="2017-10" db="EMBL/GenBank/DDBJ databases">
        <title>Novel microbial diversity and functional potential in the marine mammal oral microbiome.</title>
        <authorList>
            <person name="Dudek N.K."/>
            <person name="Sun C.L."/>
            <person name="Burstein D."/>
            <person name="Kantor R.S."/>
            <person name="Aliaga Goltsman D.S."/>
            <person name="Bik E.M."/>
            <person name="Thomas B.C."/>
            <person name="Banfield J.F."/>
            <person name="Relman D.A."/>
        </authorList>
    </citation>
    <scope>NUCLEOTIDE SEQUENCE [LARGE SCALE GENOMIC DNA]</scope>
    <source>
        <strain evidence="11">DOLZORAL124_49_17</strain>
    </source>
</reference>
<dbReference type="Pfam" id="PF01061">
    <property type="entry name" value="ABC2_membrane"/>
    <property type="match status" value="1"/>
</dbReference>
<keyword evidence="7 9" id="KW-1133">Transmembrane helix</keyword>
<keyword evidence="4 9" id="KW-1003">Cell membrane</keyword>
<evidence type="ECO:0000256" key="6">
    <source>
        <dbReference type="ARBA" id="ARBA00022692"/>
    </source>
</evidence>
<dbReference type="GO" id="GO:0140359">
    <property type="term" value="F:ABC-type transporter activity"/>
    <property type="evidence" value="ECO:0007669"/>
    <property type="project" value="InterPro"/>
</dbReference>
<evidence type="ECO:0000256" key="7">
    <source>
        <dbReference type="ARBA" id="ARBA00022989"/>
    </source>
</evidence>
<evidence type="ECO:0000256" key="1">
    <source>
        <dbReference type="ARBA" id="ARBA00004429"/>
    </source>
</evidence>
<evidence type="ECO:0000256" key="4">
    <source>
        <dbReference type="ARBA" id="ARBA00022475"/>
    </source>
</evidence>
<evidence type="ECO:0000259" key="10">
    <source>
        <dbReference type="PROSITE" id="PS51012"/>
    </source>
</evidence>
<feature type="domain" description="ABC transmembrane type-2" evidence="10">
    <location>
        <begin position="59"/>
        <end position="279"/>
    </location>
</feature>
<evidence type="ECO:0000256" key="3">
    <source>
        <dbReference type="ARBA" id="ARBA00022448"/>
    </source>
</evidence>
<dbReference type="AlphaFoldDB" id="A0A2G6E6F3"/>
<organism evidence="11">
    <name type="scientific">candidate division KSB3 bacterium</name>
    <dbReference type="NCBI Taxonomy" id="2044937"/>
    <lineage>
        <taxon>Bacteria</taxon>
        <taxon>candidate division KSB3</taxon>
    </lineage>
</organism>
<evidence type="ECO:0000256" key="2">
    <source>
        <dbReference type="ARBA" id="ARBA00007783"/>
    </source>
</evidence>
<evidence type="ECO:0000256" key="9">
    <source>
        <dbReference type="RuleBase" id="RU361157"/>
    </source>
</evidence>
<comment type="subcellular location">
    <subcellularLocation>
        <location evidence="1">Cell inner membrane</location>
        <topology evidence="1">Multi-pass membrane protein</topology>
    </subcellularLocation>
    <subcellularLocation>
        <location evidence="9">Cell membrane</location>
        <topology evidence="9">Multi-pass membrane protein</topology>
    </subcellularLocation>
</comment>
<feature type="transmembrane region" description="Helical" evidence="9">
    <location>
        <begin position="61"/>
        <end position="82"/>
    </location>
</feature>
<evidence type="ECO:0000313" key="11">
    <source>
        <dbReference type="EMBL" id="PID57331.1"/>
    </source>
</evidence>
<comment type="similarity">
    <text evidence="2 9">Belongs to the ABC-2 integral membrane protein family.</text>
</comment>
<keyword evidence="3 9" id="KW-0813">Transport</keyword>
<feature type="transmembrane region" description="Helical" evidence="9">
    <location>
        <begin position="168"/>
        <end position="187"/>
    </location>
</feature>
<evidence type="ECO:0000256" key="5">
    <source>
        <dbReference type="ARBA" id="ARBA00022519"/>
    </source>
</evidence>
<dbReference type="InterPro" id="IPR047817">
    <property type="entry name" value="ABC2_TM_bact-type"/>
</dbReference>
<dbReference type="GO" id="GO:0005886">
    <property type="term" value="C:plasma membrane"/>
    <property type="evidence" value="ECO:0007669"/>
    <property type="project" value="UniProtKB-SubCell"/>
</dbReference>
<feature type="transmembrane region" description="Helical" evidence="9">
    <location>
        <begin position="255"/>
        <end position="275"/>
    </location>
</feature>
<dbReference type="InterPro" id="IPR013525">
    <property type="entry name" value="ABC2_TM"/>
</dbReference>
<accession>A0A2G6E6F3</accession>
<dbReference type="PANTHER" id="PTHR30413:SF8">
    <property type="entry name" value="TRANSPORT PERMEASE PROTEIN"/>
    <property type="match status" value="1"/>
</dbReference>
<dbReference type="PANTHER" id="PTHR30413">
    <property type="entry name" value="INNER MEMBRANE TRANSPORT PERMEASE"/>
    <property type="match status" value="1"/>
</dbReference>
<proteinExistence type="inferred from homology"/>
<keyword evidence="5" id="KW-0997">Cell inner membrane</keyword>
<evidence type="ECO:0000256" key="8">
    <source>
        <dbReference type="ARBA" id="ARBA00023136"/>
    </source>
</evidence>
<dbReference type="GO" id="GO:0015920">
    <property type="term" value="P:lipopolysaccharide transport"/>
    <property type="evidence" value="ECO:0007669"/>
    <property type="project" value="TreeGrafter"/>
</dbReference>
<keyword evidence="6 9" id="KW-0812">Transmembrane</keyword>
<feature type="transmembrane region" description="Helical" evidence="9">
    <location>
        <begin position="134"/>
        <end position="156"/>
    </location>
</feature>
<dbReference type="Proteomes" id="UP000229740">
    <property type="component" value="Unassembled WGS sequence"/>
</dbReference>
<dbReference type="PROSITE" id="PS51012">
    <property type="entry name" value="ABC_TM2"/>
    <property type="match status" value="1"/>
</dbReference>
<gene>
    <name evidence="11" type="ORF">CSB45_07335</name>
</gene>
<keyword evidence="8 9" id="KW-0472">Membrane</keyword>
<sequence length="287" mass="33219">MYHNNRQHADMRSRTRSKECSMPVVPRAFPGFSHVYRYRRYIWKNAWNDIRYRYAGTSMGMFWNVLHPLVEILIYTLVFSWIFPARARGRSYRLYLIMGILLWRCFSELIQRGSSSLAEHSRYLKRLNIPPEVFIAKSALSATLILILYVVLFVPISALAGNPIHWKLVFLPVFLVLLQGLAFGITLSSANLQVLFPDTKEFISAVMPLWRWTLPLIYPETVLPEGLRAWLFLNPPYLFIQSIRRLVLEGEFPGVFEGTGMILWLVIAAGIGVIVNQQLRVDVKDTV</sequence>
<dbReference type="EMBL" id="PDPS01000027">
    <property type="protein sequence ID" value="PID57331.1"/>
    <property type="molecule type" value="Genomic_DNA"/>
</dbReference>
<comment type="caution">
    <text evidence="9">Lacks conserved residue(s) required for the propagation of feature annotation.</text>
</comment>
<name>A0A2G6E6F3_9BACT</name>
<protein>
    <recommendedName>
        <fullName evidence="9">Transport permease protein</fullName>
    </recommendedName>
</protein>